<proteinExistence type="inferred from homology"/>
<name>A0A8E6B3B7_9BACT</name>
<feature type="transmembrane region" description="Helical" evidence="6">
    <location>
        <begin position="61"/>
        <end position="81"/>
    </location>
</feature>
<evidence type="ECO:0000256" key="4">
    <source>
        <dbReference type="ARBA" id="ARBA00022989"/>
    </source>
</evidence>
<dbReference type="PANTHER" id="PTHR10057">
    <property type="entry name" value="PERIPHERAL-TYPE BENZODIAZEPINE RECEPTOR"/>
    <property type="match status" value="1"/>
</dbReference>
<reference evidence="7" key="1">
    <citation type="submission" date="2021-05" db="EMBL/GenBank/DDBJ databases">
        <title>Complete genome sequence of the cellulolytic planctomycete Telmatocola sphagniphila SP2T and characterization of the first cellulase from planctomycetes.</title>
        <authorList>
            <person name="Rakitin A.L."/>
            <person name="Beletsky A.V."/>
            <person name="Naumoff D.G."/>
            <person name="Kulichevskaya I.S."/>
            <person name="Mardanov A.V."/>
            <person name="Ravin N.V."/>
            <person name="Dedysh S.N."/>
        </authorList>
    </citation>
    <scope>NUCLEOTIDE SEQUENCE</scope>
    <source>
        <strain evidence="7">SP2T</strain>
    </source>
</reference>
<dbReference type="PANTHER" id="PTHR10057:SF0">
    <property type="entry name" value="TRANSLOCATOR PROTEIN"/>
    <property type="match status" value="1"/>
</dbReference>
<keyword evidence="4 6" id="KW-1133">Transmembrane helix</keyword>
<accession>A0A8E6B3B7</accession>
<feature type="transmembrane region" description="Helical" evidence="6">
    <location>
        <begin position="147"/>
        <end position="166"/>
    </location>
</feature>
<keyword evidence="5 6" id="KW-0472">Membrane</keyword>
<evidence type="ECO:0000256" key="3">
    <source>
        <dbReference type="ARBA" id="ARBA00022692"/>
    </source>
</evidence>
<evidence type="ECO:0000313" key="7">
    <source>
        <dbReference type="EMBL" id="QVL30557.1"/>
    </source>
</evidence>
<evidence type="ECO:0000256" key="6">
    <source>
        <dbReference type="SAM" id="Phobius"/>
    </source>
</evidence>
<evidence type="ECO:0000256" key="1">
    <source>
        <dbReference type="ARBA" id="ARBA00004141"/>
    </source>
</evidence>
<dbReference type="InterPro" id="IPR004307">
    <property type="entry name" value="TspO_MBR"/>
</dbReference>
<dbReference type="GO" id="GO:0016020">
    <property type="term" value="C:membrane"/>
    <property type="evidence" value="ECO:0007669"/>
    <property type="project" value="UniProtKB-SubCell"/>
</dbReference>
<evidence type="ECO:0000313" key="8">
    <source>
        <dbReference type="Proteomes" id="UP000676194"/>
    </source>
</evidence>
<dbReference type="PIRSF" id="PIRSF005859">
    <property type="entry name" value="PBR"/>
    <property type="match status" value="1"/>
</dbReference>
<protein>
    <submittedName>
        <fullName evidence="7">Tryptophan-rich sensory protein</fullName>
    </submittedName>
</protein>
<feature type="transmembrane region" description="Helical" evidence="6">
    <location>
        <begin position="21"/>
        <end position="41"/>
    </location>
</feature>
<dbReference type="GO" id="GO:0033013">
    <property type="term" value="P:tetrapyrrole metabolic process"/>
    <property type="evidence" value="ECO:0007669"/>
    <property type="project" value="UniProtKB-ARBA"/>
</dbReference>
<dbReference type="Pfam" id="PF03073">
    <property type="entry name" value="TspO_MBR"/>
    <property type="match status" value="1"/>
</dbReference>
<dbReference type="RefSeq" id="WP_213494428.1">
    <property type="nucleotide sequence ID" value="NZ_CP074694.1"/>
</dbReference>
<feature type="transmembrane region" description="Helical" evidence="6">
    <location>
        <begin position="119"/>
        <end position="140"/>
    </location>
</feature>
<dbReference type="CDD" id="cd15904">
    <property type="entry name" value="TSPO_MBR"/>
    <property type="match status" value="1"/>
</dbReference>
<comment type="subcellular location">
    <subcellularLocation>
        <location evidence="1">Membrane</location>
        <topology evidence="1">Multi-pass membrane protein</topology>
    </subcellularLocation>
</comment>
<keyword evidence="3 6" id="KW-0812">Transmembrane</keyword>
<evidence type="ECO:0000256" key="5">
    <source>
        <dbReference type="ARBA" id="ARBA00023136"/>
    </source>
</evidence>
<dbReference type="FunFam" id="1.20.1260.100:FF:000001">
    <property type="entry name" value="translocator protein 2"/>
    <property type="match status" value="1"/>
</dbReference>
<gene>
    <name evidence="7" type="ORF">KIH39_17070</name>
</gene>
<sequence>MDSYTITPSHRNSPRTTSQELWALLGWIGLSCTASISAVFISTGDWFRELQKPSWNPPNWVFGPVWTTLYILMGVAAWYVWRQGGWRAQRGPLALFLVQLILNAIWTPLFFGIHDLGLALLDIGLLWLALLATAIAFLRVQTLAGGLLLPYIAWVSFAMALNFRIWQMNS</sequence>
<evidence type="ECO:0000256" key="2">
    <source>
        <dbReference type="ARBA" id="ARBA00007524"/>
    </source>
</evidence>
<feature type="transmembrane region" description="Helical" evidence="6">
    <location>
        <begin position="93"/>
        <end position="113"/>
    </location>
</feature>
<organism evidence="7 8">
    <name type="scientific">Telmatocola sphagniphila</name>
    <dbReference type="NCBI Taxonomy" id="1123043"/>
    <lineage>
        <taxon>Bacteria</taxon>
        <taxon>Pseudomonadati</taxon>
        <taxon>Planctomycetota</taxon>
        <taxon>Planctomycetia</taxon>
        <taxon>Gemmatales</taxon>
        <taxon>Gemmataceae</taxon>
    </lineage>
</organism>
<keyword evidence="8" id="KW-1185">Reference proteome</keyword>
<dbReference type="InterPro" id="IPR038330">
    <property type="entry name" value="TspO/MBR-related_sf"/>
</dbReference>
<dbReference type="Gene3D" id="1.20.1260.100">
    <property type="entry name" value="TspO/MBR protein"/>
    <property type="match status" value="1"/>
</dbReference>
<comment type="similarity">
    <text evidence="2">Belongs to the TspO/BZRP family.</text>
</comment>
<dbReference type="EMBL" id="CP074694">
    <property type="protein sequence ID" value="QVL30557.1"/>
    <property type="molecule type" value="Genomic_DNA"/>
</dbReference>
<dbReference type="KEGG" id="tsph:KIH39_17070"/>
<dbReference type="Proteomes" id="UP000676194">
    <property type="component" value="Chromosome"/>
</dbReference>
<dbReference type="AlphaFoldDB" id="A0A8E6B3B7"/>